<evidence type="ECO:0000313" key="1">
    <source>
        <dbReference type="EMBL" id="CRK89841.1"/>
    </source>
</evidence>
<proteinExistence type="predicted"/>
<organism evidence="1 2">
    <name type="scientific">Clunio marinus</name>
    <dbReference type="NCBI Taxonomy" id="568069"/>
    <lineage>
        <taxon>Eukaryota</taxon>
        <taxon>Metazoa</taxon>
        <taxon>Ecdysozoa</taxon>
        <taxon>Arthropoda</taxon>
        <taxon>Hexapoda</taxon>
        <taxon>Insecta</taxon>
        <taxon>Pterygota</taxon>
        <taxon>Neoptera</taxon>
        <taxon>Endopterygota</taxon>
        <taxon>Diptera</taxon>
        <taxon>Nematocera</taxon>
        <taxon>Chironomoidea</taxon>
        <taxon>Chironomidae</taxon>
        <taxon>Clunio</taxon>
    </lineage>
</organism>
<protein>
    <submittedName>
        <fullName evidence="1">CLUMA_CG003490, isoform A</fullName>
    </submittedName>
</protein>
<gene>
    <name evidence="1" type="ORF">CLUMA_CG003490</name>
</gene>
<sequence>MQHFLSLGCINKSHRINLYLGSRKKKEEESKKETFSCKWPEEKRINSFEKREIWVFCVSKYKAIRKG</sequence>
<name>A0A1J1HUK5_9DIPT</name>
<dbReference type="AlphaFoldDB" id="A0A1J1HUK5"/>
<evidence type="ECO:0000313" key="2">
    <source>
        <dbReference type="Proteomes" id="UP000183832"/>
    </source>
</evidence>
<keyword evidence="2" id="KW-1185">Reference proteome</keyword>
<dbReference type="Proteomes" id="UP000183832">
    <property type="component" value="Unassembled WGS sequence"/>
</dbReference>
<accession>A0A1J1HUK5</accession>
<dbReference type="EMBL" id="CVRI01000014">
    <property type="protein sequence ID" value="CRK89841.1"/>
    <property type="molecule type" value="Genomic_DNA"/>
</dbReference>
<reference evidence="1 2" key="1">
    <citation type="submission" date="2015-04" db="EMBL/GenBank/DDBJ databases">
        <authorList>
            <person name="Syromyatnikov M.Y."/>
            <person name="Popov V.N."/>
        </authorList>
    </citation>
    <scope>NUCLEOTIDE SEQUENCE [LARGE SCALE GENOMIC DNA]</scope>
</reference>